<dbReference type="InterPro" id="IPR005186">
    <property type="entry name" value="FlaG"/>
</dbReference>
<dbReference type="Pfam" id="PF03646">
    <property type="entry name" value="FlaG"/>
    <property type="match status" value="1"/>
</dbReference>
<name>A0A2W1NUD6_PAEXE</name>
<dbReference type="SUPFAM" id="SSF160214">
    <property type="entry name" value="FlaG-like"/>
    <property type="match status" value="1"/>
</dbReference>
<proteinExistence type="predicted"/>
<organism evidence="1 2">
    <name type="scientific">Paenibacillus xerothermodurans</name>
    <dbReference type="NCBI Taxonomy" id="1977292"/>
    <lineage>
        <taxon>Bacteria</taxon>
        <taxon>Bacillati</taxon>
        <taxon>Bacillota</taxon>
        <taxon>Bacilli</taxon>
        <taxon>Bacillales</taxon>
        <taxon>Paenibacillaceae</taxon>
        <taxon>Paenibacillus</taxon>
    </lineage>
</organism>
<comment type="caution">
    <text evidence="1">The sequence shown here is derived from an EMBL/GenBank/DDBJ whole genome shotgun (WGS) entry which is preliminary data.</text>
</comment>
<gene>
    <name evidence="1" type="ORF">CBW46_019565</name>
</gene>
<dbReference type="AlphaFoldDB" id="A0A2W1NUD6"/>
<keyword evidence="2" id="KW-1185">Reference proteome</keyword>
<dbReference type="Gene3D" id="3.30.160.170">
    <property type="entry name" value="FlaG-like"/>
    <property type="match status" value="1"/>
</dbReference>
<evidence type="ECO:0000313" key="2">
    <source>
        <dbReference type="Proteomes" id="UP000214746"/>
    </source>
</evidence>
<accession>A0A2W1NUD6</accession>
<keyword evidence="1" id="KW-0966">Cell projection</keyword>
<keyword evidence="1" id="KW-0969">Cilium</keyword>
<evidence type="ECO:0000313" key="1">
    <source>
        <dbReference type="EMBL" id="PZE19292.1"/>
    </source>
</evidence>
<keyword evidence="1" id="KW-0282">Flagellum</keyword>
<sequence>MVQSVHTTDQLKQLFLQGERIVAGDEQLIKAIEKALKALQGPATALEFSIHEQTKQVMVKVLERDTGKLIREVPPEKTLDFVASIWKMAGILVDERR</sequence>
<dbReference type="OrthoDB" id="9799867at2"/>
<protein>
    <submittedName>
        <fullName evidence="1">Flagellar biosynthesis protein FlaG</fullName>
    </submittedName>
</protein>
<dbReference type="PANTHER" id="PTHR37166">
    <property type="entry name" value="PROTEIN FLAG"/>
    <property type="match status" value="1"/>
</dbReference>
<dbReference type="Proteomes" id="UP000214746">
    <property type="component" value="Unassembled WGS sequence"/>
</dbReference>
<dbReference type="PANTHER" id="PTHR37166:SF1">
    <property type="entry name" value="PROTEIN FLAG"/>
    <property type="match status" value="1"/>
</dbReference>
<dbReference type="InterPro" id="IPR035924">
    <property type="entry name" value="FlaG-like_sf"/>
</dbReference>
<reference evidence="1" key="1">
    <citation type="submission" date="2018-06" db="EMBL/GenBank/DDBJ databases">
        <title>Paenibacillus xerothermodurans sp. nov. an extremely dry heat resistant spore forming bacterium isolated from the soil of Cape Canaveral, Florida.</title>
        <authorList>
            <person name="Seuylemezian A."/>
            <person name="Kaur N."/>
            <person name="Patil P."/>
            <person name="Patil P."/>
            <person name="Mayilraj S."/>
            <person name="Vaishampayan P."/>
        </authorList>
    </citation>
    <scope>NUCLEOTIDE SEQUENCE [LARGE SCALE GENOMIC DNA]</scope>
    <source>
        <strain evidence="1">ATCC 27380</strain>
    </source>
</reference>
<dbReference type="EMBL" id="NHRJ02000019">
    <property type="protein sequence ID" value="PZE19292.1"/>
    <property type="molecule type" value="Genomic_DNA"/>
</dbReference>